<dbReference type="InterPro" id="IPR001242">
    <property type="entry name" value="Condensation_dom"/>
</dbReference>
<protein>
    <submittedName>
        <fullName evidence="2">Condensation domain protein</fullName>
    </submittedName>
</protein>
<dbReference type="AlphaFoldDB" id="F0RV96"/>
<evidence type="ECO:0000259" key="1">
    <source>
        <dbReference type="Pfam" id="PF00668"/>
    </source>
</evidence>
<gene>
    <name evidence="2" type="ordered locus">SpiBuddy_0991</name>
</gene>
<dbReference type="OrthoDB" id="5562587at2"/>
<dbReference type="PANTHER" id="PTHR28037">
    <property type="entry name" value="ALCOHOL O-ACETYLTRANSFERASE 1-RELATED"/>
    <property type="match status" value="1"/>
</dbReference>
<name>F0RV96_SPHGB</name>
<dbReference type="eggNOG" id="COG1020">
    <property type="taxonomic scope" value="Bacteria"/>
</dbReference>
<dbReference type="KEGG" id="sbu:SpiBuddy_0991"/>
<dbReference type="Gene3D" id="3.30.559.30">
    <property type="entry name" value="Nonribosomal peptide synthetase, condensation domain"/>
    <property type="match status" value="1"/>
</dbReference>
<dbReference type="GO" id="GO:0003824">
    <property type="term" value="F:catalytic activity"/>
    <property type="evidence" value="ECO:0007669"/>
    <property type="project" value="InterPro"/>
</dbReference>
<evidence type="ECO:0000313" key="2">
    <source>
        <dbReference type="EMBL" id="ADY12818.1"/>
    </source>
</evidence>
<dbReference type="STRING" id="158189.SpiBuddy_0991"/>
<dbReference type="InterPro" id="IPR023213">
    <property type="entry name" value="CAT-like_dom_sf"/>
</dbReference>
<feature type="domain" description="Condensation" evidence="1">
    <location>
        <begin position="19"/>
        <end position="297"/>
    </location>
</feature>
<keyword evidence="3" id="KW-1185">Reference proteome</keyword>
<dbReference type="PANTHER" id="PTHR28037:SF1">
    <property type="entry name" value="ALCOHOL O-ACETYLTRANSFERASE 1-RELATED"/>
    <property type="match status" value="1"/>
</dbReference>
<dbReference type="RefSeq" id="WP_013606670.1">
    <property type="nucleotide sequence ID" value="NC_015152.1"/>
</dbReference>
<dbReference type="InterPro" id="IPR052058">
    <property type="entry name" value="Alcohol_O-acetyltransferase"/>
</dbReference>
<evidence type="ECO:0000313" key="3">
    <source>
        <dbReference type="Proteomes" id="UP000008466"/>
    </source>
</evidence>
<accession>F0RV96</accession>
<sequence>MQTPLLTERTHLFCPSIKVAVVVNIEGAVSFAMLESAIRQAVAANEILCSTIGLDSDGTAYYRPTEKPLYTLSRSDEMWETLVAAAHRKPCNLEEGPLLDCFVVQTEPDLQLLLVAHHLVGDGLSMALFVQDVMKALAGSPLVFKPLSLLSSDSVGDSRNLNPVTRFLLDRQNRLWRKTGKAFSYADYQRMVHSYWTDRGIHIASQNMHGETLEKLLHFAKTHKLTLNSIISTALFKVKGEKAKLGIAASIRPDGYQGMGNYASGISVHYSYKSSKDFTENAQTIQRLIQKKTQNDDAKYFLLRFLQALDPTLIDAAYFAAYDGYDNPIAKRMQSMFGYHGKPTQIGLSNLMVLPIGAQYGPYRLSRFCFIPPLVPNNDTIVGVATLGMSMELSLIGSQSESLDEIKTTLERVVQELVDLVR</sequence>
<dbReference type="HOGENOM" id="CLU_650365_0_0_12"/>
<reference evidence="3" key="1">
    <citation type="submission" date="2011-02" db="EMBL/GenBank/DDBJ databases">
        <title>Complete sequence of Spirochaeta sp. Buddy.</title>
        <authorList>
            <person name="Lucas S."/>
            <person name="Copeland A."/>
            <person name="Lapidus A."/>
            <person name="Cheng J.-F."/>
            <person name="Goodwin L."/>
            <person name="Pitluck S."/>
            <person name="Zeytun A."/>
            <person name="Detter J.C."/>
            <person name="Han C."/>
            <person name="Tapia R."/>
            <person name="Land M."/>
            <person name="Hauser L."/>
            <person name="Kyrpides N."/>
            <person name="Ivanova N."/>
            <person name="Mikhailova N."/>
            <person name="Pagani I."/>
            <person name="Ritalahti K.M."/>
            <person name="Loeffler F.E."/>
            <person name="Woyke T."/>
        </authorList>
    </citation>
    <scope>NUCLEOTIDE SEQUENCE [LARGE SCALE GENOMIC DNA]</scope>
    <source>
        <strain evidence="3">ATCC BAA-1886 / DSM 22777 / Buddy</strain>
    </source>
</reference>
<dbReference type="SUPFAM" id="SSF52777">
    <property type="entry name" value="CoA-dependent acyltransferases"/>
    <property type="match status" value="2"/>
</dbReference>
<organism evidence="2 3">
    <name type="scientific">Sphaerochaeta globosa (strain ATCC BAA-1886 / DSM 22777 / Buddy)</name>
    <name type="common">Spirochaeta sp. (strain Buddy)</name>
    <dbReference type="NCBI Taxonomy" id="158189"/>
    <lineage>
        <taxon>Bacteria</taxon>
        <taxon>Pseudomonadati</taxon>
        <taxon>Spirochaetota</taxon>
        <taxon>Spirochaetia</taxon>
        <taxon>Spirochaetales</taxon>
        <taxon>Sphaerochaetaceae</taxon>
        <taxon>Sphaerochaeta</taxon>
    </lineage>
</organism>
<proteinExistence type="predicted"/>
<dbReference type="Pfam" id="PF00668">
    <property type="entry name" value="Condensation"/>
    <property type="match status" value="1"/>
</dbReference>
<dbReference type="Gene3D" id="3.30.559.10">
    <property type="entry name" value="Chloramphenicol acetyltransferase-like domain"/>
    <property type="match status" value="1"/>
</dbReference>
<dbReference type="Proteomes" id="UP000008466">
    <property type="component" value="Chromosome"/>
</dbReference>
<dbReference type="EMBL" id="CP002541">
    <property type="protein sequence ID" value="ADY12818.1"/>
    <property type="molecule type" value="Genomic_DNA"/>
</dbReference>